<gene>
    <name evidence="2" type="ORF">scyTo_0011770</name>
</gene>
<reference evidence="2 3" key="1">
    <citation type="journal article" date="2018" name="Nat. Ecol. Evol.">
        <title>Shark genomes provide insights into elasmobranch evolution and the origin of vertebrates.</title>
        <authorList>
            <person name="Hara Y"/>
            <person name="Yamaguchi K"/>
            <person name="Onimaru K"/>
            <person name="Kadota M"/>
            <person name="Koyanagi M"/>
            <person name="Keeley SD"/>
            <person name="Tatsumi K"/>
            <person name="Tanaka K"/>
            <person name="Motone F"/>
            <person name="Kageyama Y"/>
            <person name="Nozu R"/>
            <person name="Adachi N"/>
            <person name="Nishimura O"/>
            <person name="Nakagawa R"/>
            <person name="Tanegashima C"/>
            <person name="Kiyatake I"/>
            <person name="Matsumoto R"/>
            <person name="Murakumo K"/>
            <person name="Nishida K"/>
            <person name="Terakita A"/>
            <person name="Kuratani S"/>
            <person name="Sato K"/>
            <person name="Hyodo S Kuraku.S."/>
        </authorList>
    </citation>
    <scope>NUCLEOTIDE SEQUENCE [LARGE SCALE GENOMIC DNA]</scope>
</reference>
<keyword evidence="3" id="KW-1185">Reference proteome</keyword>
<protein>
    <submittedName>
        <fullName evidence="2">Uncharacterized protein</fullName>
    </submittedName>
</protein>
<dbReference type="EMBL" id="BFAA01005469">
    <property type="protein sequence ID" value="GCB64574.1"/>
    <property type="molecule type" value="Genomic_DNA"/>
</dbReference>
<accession>A0A401NUQ2</accession>
<feature type="compositionally biased region" description="Basic and acidic residues" evidence="1">
    <location>
        <begin position="14"/>
        <end position="37"/>
    </location>
</feature>
<evidence type="ECO:0000256" key="1">
    <source>
        <dbReference type="SAM" id="MobiDB-lite"/>
    </source>
</evidence>
<evidence type="ECO:0000313" key="2">
    <source>
        <dbReference type="EMBL" id="GCB64574.1"/>
    </source>
</evidence>
<comment type="caution">
    <text evidence="2">The sequence shown here is derived from an EMBL/GenBank/DDBJ whole genome shotgun (WGS) entry which is preliminary data.</text>
</comment>
<feature type="non-terminal residue" evidence="2">
    <location>
        <position position="83"/>
    </location>
</feature>
<proteinExistence type="predicted"/>
<sequence>MEGHQRSEASAPSRGKEKSSKAKKSLDEGEKKTKFLERFTSMRKKEKPYVQSKHPPTPIYETQTSALNSLSDAEVLDLFEQML</sequence>
<evidence type="ECO:0000313" key="3">
    <source>
        <dbReference type="Proteomes" id="UP000288216"/>
    </source>
</evidence>
<dbReference type="Proteomes" id="UP000288216">
    <property type="component" value="Unassembled WGS sequence"/>
</dbReference>
<feature type="region of interest" description="Disordered" evidence="1">
    <location>
        <begin position="1"/>
        <end position="58"/>
    </location>
</feature>
<dbReference type="OMA" id="NEAHKAP"/>
<dbReference type="STRING" id="75743.A0A401NUQ2"/>
<name>A0A401NUQ2_SCYTO</name>
<organism evidence="2 3">
    <name type="scientific">Scyliorhinus torazame</name>
    <name type="common">Cloudy catshark</name>
    <name type="synonym">Catulus torazame</name>
    <dbReference type="NCBI Taxonomy" id="75743"/>
    <lineage>
        <taxon>Eukaryota</taxon>
        <taxon>Metazoa</taxon>
        <taxon>Chordata</taxon>
        <taxon>Craniata</taxon>
        <taxon>Vertebrata</taxon>
        <taxon>Chondrichthyes</taxon>
        <taxon>Elasmobranchii</taxon>
        <taxon>Galeomorphii</taxon>
        <taxon>Galeoidea</taxon>
        <taxon>Carcharhiniformes</taxon>
        <taxon>Scyliorhinidae</taxon>
        <taxon>Scyliorhinus</taxon>
    </lineage>
</organism>
<dbReference type="AlphaFoldDB" id="A0A401NUQ2"/>